<feature type="domain" description="Pyridoxamine 5'-phosphate oxidase N-terminal" evidence="1">
    <location>
        <begin position="44"/>
        <end position="139"/>
    </location>
</feature>
<dbReference type="Pfam" id="PF01243">
    <property type="entry name" value="PNPOx_N"/>
    <property type="match status" value="1"/>
</dbReference>
<reference evidence="2 3" key="1">
    <citation type="submission" date="2006-02" db="EMBL/GenBank/DDBJ databases">
        <authorList>
            <person name="Pinhassi J."/>
            <person name="Pedros-Alio C."/>
            <person name="Ferriera S."/>
            <person name="Johnson J."/>
            <person name="Kravitz S."/>
            <person name="Halpern A."/>
            <person name="Remington K."/>
            <person name="Beeson K."/>
            <person name="Tran B."/>
            <person name="Rogers Y.-H."/>
            <person name="Friedman R."/>
            <person name="Venter J.C."/>
        </authorList>
    </citation>
    <scope>NUCLEOTIDE SEQUENCE [LARGE SCALE GENOMIC DNA]</scope>
    <source>
        <strain evidence="2 3">MED92</strain>
    </source>
</reference>
<dbReference type="OrthoDB" id="4258484at2"/>
<proteinExistence type="predicted"/>
<organism evidence="2 3">
    <name type="scientific">Neptuniibacter caesariensis</name>
    <dbReference type="NCBI Taxonomy" id="207954"/>
    <lineage>
        <taxon>Bacteria</taxon>
        <taxon>Pseudomonadati</taxon>
        <taxon>Pseudomonadota</taxon>
        <taxon>Gammaproteobacteria</taxon>
        <taxon>Oceanospirillales</taxon>
        <taxon>Oceanospirillaceae</taxon>
        <taxon>Neptuniibacter</taxon>
    </lineage>
</organism>
<dbReference type="InterPro" id="IPR011576">
    <property type="entry name" value="Pyridox_Oxase_N"/>
</dbReference>
<protein>
    <submittedName>
        <fullName evidence="2">Pyridoxamine 5'-phosphate oxidase/oxidoreductase, NAD-dependent</fullName>
    </submittedName>
</protein>
<dbReference type="EMBL" id="AAOW01000002">
    <property type="protein sequence ID" value="EAR62515.1"/>
    <property type="molecule type" value="Genomic_DNA"/>
</dbReference>
<dbReference type="Proteomes" id="UP000002171">
    <property type="component" value="Unassembled WGS sequence"/>
</dbReference>
<keyword evidence="3" id="KW-1185">Reference proteome</keyword>
<evidence type="ECO:0000313" key="2">
    <source>
        <dbReference type="EMBL" id="EAR62515.1"/>
    </source>
</evidence>
<sequence>MGHRFSEITFTPSVERVQKQFGSYERSSAVRQRMPVFDRFESREREFISSRDSFYMASVSETGWPYIQHRGGDMGFLKVLDSQTLAFINFTGNGQYQSLGNLAHNDRVALFLMDYPNRRRLKILGMARMLSGDQITDELVQCLHIDKHMQKFESVITVQLEAFDWNCSQHITPRFSTSELEAFEAIR</sequence>
<accession>A0A7U8GTV2</accession>
<evidence type="ECO:0000313" key="3">
    <source>
        <dbReference type="Proteomes" id="UP000002171"/>
    </source>
</evidence>
<dbReference type="RefSeq" id="WP_007021533.1">
    <property type="nucleotide sequence ID" value="NZ_CH724126.1"/>
</dbReference>
<dbReference type="AlphaFoldDB" id="A0A7U8GTV2"/>
<dbReference type="InterPro" id="IPR012349">
    <property type="entry name" value="Split_barrel_FMN-bd"/>
</dbReference>
<name>A0A7U8GTV2_NEPCE</name>
<dbReference type="SUPFAM" id="SSF50475">
    <property type="entry name" value="FMN-binding split barrel"/>
    <property type="match status" value="1"/>
</dbReference>
<dbReference type="PANTHER" id="PTHR42815:SF2">
    <property type="entry name" value="FAD-BINDING, PUTATIVE (AFU_ORTHOLOGUE AFUA_6G07600)-RELATED"/>
    <property type="match status" value="1"/>
</dbReference>
<evidence type="ECO:0000259" key="1">
    <source>
        <dbReference type="Pfam" id="PF01243"/>
    </source>
</evidence>
<dbReference type="PANTHER" id="PTHR42815">
    <property type="entry name" value="FAD-BINDING, PUTATIVE (AFU_ORTHOLOGUE AFUA_6G07600)-RELATED"/>
    <property type="match status" value="1"/>
</dbReference>
<comment type="caution">
    <text evidence="2">The sequence shown here is derived from an EMBL/GenBank/DDBJ whole genome shotgun (WGS) entry which is preliminary data.</text>
</comment>
<gene>
    <name evidence="2" type="ORF">MED92_05338</name>
</gene>
<dbReference type="Gene3D" id="2.30.110.10">
    <property type="entry name" value="Electron Transport, Fmn-binding Protein, Chain A"/>
    <property type="match status" value="1"/>
</dbReference>